<dbReference type="EMBL" id="BMWS01000030">
    <property type="protein sequence ID" value="GGX30776.1"/>
    <property type="molecule type" value="Genomic_DNA"/>
</dbReference>
<gene>
    <name evidence="1" type="ORF">GCM10007384_34860</name>
</gene>
<organism evidence="1 2">
    <name type="scientific">Aquimarina muelleri</name>
    <dbReference type="NCBI Taxonomy" id="279356"/>
    <lineage>
        <taxon>Bacteria</taxon>
        <taxon>Pseudomonadati</taxon>
        <taxon>Bacteroidota</taxon>
        <taxon>Flavobacteriia</taxon>
        <taxon>Flavobacteriales</taxon>
        <taxon>Flavobacteriaceae</taxon>
        <taxon>Aquimarina</taxon>
    </lineage>
</organism>
<protein>
    <recommendedName>
        <fullName evidence="3">MORN repeat variant</fullName>
    </recommendedName>
</protein>
<reference evidence="1 2" key="1">
    <citation type="journal article" date="2014" name="Int. J. Syst. Evol. Microbiol.">
        <title>Complete genome sequence of Corynebacterium casei LMG S-19264T (=DSM 44701T), isolated from a smear-ripened cheese.</title>
        <authorList>
            <consortium name="US DOE Joint Genome Institute (JGI-PGF)"/>
            <person name="Walter F."/>
            <person name="Albersmeier A."/>
            <person name="Kalinowski J."/>
            <person name="Ruckert C."/>
        </authorList>
    </citation>
    <scope>NUCLEOTIDE SEQUENCE [LARGE SCALE GENOMIC DNA]</scope>
    <source>
        <strain evidence="1 2">KCTC 12285</strain>
    </source>
</reference>
<evidence type="ECO:0000313" key="1">
    <source>
        <dbReference type="EMBL" id="GGX30776.1"/>
    </source>
</evidence>
<dbReference type="Gene3D" id="3.90.930.1">
    <property type="match status" value="1"/>
</dbReference>
<dbReference type="AlphaFoldDB" id="A0A918JXQ2"/>
<name>A0A918JXQ2_9FLAO</name>
<dbReference type="InterPro" id="IPR011652">
    <property type="entry name" value="MORN_2"/>
</dbReference>
<comment type="caution">
    <text evidence="1">The sequence shown here is derived from an EMBL/GenBank/DDBJ whole genome shotgun (WGS) entry which is preliminary data.</text>
</comment>
<dbReference type="Pfam" id="PF07661">
    <property type="entry name" value="MORN_2"/>
    <property type="match status" value="2"/>
</dbReference>
<evidence type="ECO:0000313" key="2">
    <source>
        <dbReference type="Proteomes" id="UP000601108"/>
    </source>
</evidence>
<keyword evidence="2" id="KW-1185">Reference proteome</keyword>
<proteinExistence type="predicted"/>
<dbReference type="RefSeq" id="WP_155837906.1">
    <property type="nucleotide sequence ID" value="NZ_BMWS01000030.1"/>
</dbReference>
<dbReference type="Proteomes" id="UP000601108">
    <property type="component" value="Unassembled WGS sequence"/>
</dbReference>
<evidence type="ECO:0008006" key="3">
    <source>
        <dbReference type="Google" id="ProtNLM"/>
    </source>
</evidence>
<sequence>MQAVLKLVIFLTLSMFFYIQSCKAQDFPKKEPMAVFDINTFDKHKDHLLEYEFFLKDSTFVHQRKRQFEYIETIQPKGAYFRTINRYYENGNLKSTVEDFPNDFLAGIMKEYDEQGNLIKETNYDAPYKFTWEEVLEWIKERNINMESDYLIIARGSDESGTSWDITWEKENKSSLRRAFIDGVTGKIIKEFDQEYPLDE</sequence>
<accession>A0A918JXQ2</accession>